<dbReference type="EMBL" id="JALNTZ010000006">
    <property type="protein sequence ID" value="KAJ3647343.1"/>
    <property type="molecule type" value="Genomic_DNA"/>
</dbReference>
<protein>
    <submittedName>
        <fullName evidence="2">Uncharacterized protein</fullName>
    </submittedName>
</protein>
<gene>
    <name evidence="2" type="ORF">Zmor_019227</name>
</gene>
<dbReference type="AlphaFoldDB" id="A0AA38I0W7"/>
<evidence type="ECO:0000256" key="1">
    <source>
        <dbReference type="SAM" id="MobiDB-lite"/>
    </source>
</evidence>
<dbReference type="Proteomes" id="UP001168821">
    <property type="component" value="Unassembled WGS sequence"/>
</dbReference>
<feature type="compositionally biased region" description="Pro residues" evidence="1">
    <location>
        <begin position="1"/>
        <end position="11"/>
    </location>
</feature>
<proteinExistence type="predicted"/>
<reference evidence="2" key="1">
    <citation type="journal article" date="2023" name="G3 (Bethesda)">
        <title>Whole genome assemblies of Zophobas morio and Tenebrio molitor.</title>
        <authorList>
            <person name="Kaur S."/>
            <person name="Stinson S.A."/>
            <person name="diCenzo G.C."/>
        </authorList>
    </citation>
    <scope>NUCLEOTIDE SEQUENCE</scope>
    <source>
        <strain evidence="2">QUZm001</strain>
    </source>
</reference>
<evidence type="ECO:0000313" key="3">
    <source>
        <dbReference type="Proteomes" id="UP001168821"/>
    </source>
</evidence>
<accession>A0AA38I0W7</accession>
<keyword evidence="3" id="KW-1185">Reference proteome</keyword>
<comment type="caution">
    <text evidence="2">The sequence shown here is derived from an EMBL/GenBank/DDBJ whole genome shotgun (WGS) entry which is preliminary data.</text>
</comment>
<feature type="region of interest" description="Disordered" evidence="1">
    <location>
        <begin position="1"/>
        <end position="20"/>
    </location>
</feature>
<organism evidence="2 3">
    <name type="scientific">Zophobas morio</name>
    <dbReference type="NCBI Taxonomy" id="2755281"/>
    <lineage>
        <taxon>Eukaryota</taxon>
        <taxon>Metazoa</taxon>
        <taxon>Ecdysozoa</taxon>
        <taxon>Arthropoda</taxon>
        <taxon>Hexapoda</taxon>
        <taxon>Insecta</taxon>
        <taxon>Pterygota</taxon>
        <taxon>Neoptera</taxon>
        <taxon>Endopterygota</taxon>
        <taxon>Coleoptera</taxon>
        <taxon>Polyphaga</taxon>
        <taxon>Cucujiformia</taxon>
        <taxon>Tenebrionidae</taxon>
        <taxon>Zophobas</taxon>
    </lineage>
</organism>
<sequence>MCGRCPQPPVPRRTAKRQTNTKFAIYANRRAHTKTALIRLIGARHGSRSRGTGGGGVLAAKNTAKSEKIYTPKCYSGARRSVARFQTEQTNTILLLFSNLSLSQKLNNEIPIVHFCETSGTIIHRQVSDVTIVLSPFQNRPDCQNRH</sequence>
<name>A0AA38I0W7_9CUCU</name>
<evidence type="ECO:0000313" key="2">
    <source>
        <dbReference type="EMBL" id="KAJ3647343.1"/>
    </source>
</evidence>